<name>A0AAN8X4V8_HALRR</name>
<evidence type="ECO:0000313" key="1">
    <source>
        <dbReference type="EMBL" id="KAK7072170.1"/>
    </source>
</evidence>
<dbReference type="Proteomes" id="UP001381693">
    <property type="component" value="Unassembled WGS sequence"/>
</dbReference>
<dbReference type="EMBL" id="JAXCGZ010013632">
    <property type="protein sequence ID" value="KAK7072170.1"/>
    <property type="molecule type" value="Genomic_DNA"/>
</dbReference>
<gene>
    <name evidence="1" type="ORF">SK128_017737</name>
</gene>
<proteinExistence type="predicted"/>
<accession>A0AAN8X4V8</accession>
<organism evidence="1 2">
    <name type="scientific">Halocaridina rubra</name>
    <name type="common">Hawaiian red shrimp</name>
    <dbReference type="NCBI Taxonomy" id="373956"/>
    <lineage>
        <taxon>Eukaryota</taxon>
        <taxon>Metazoa</taxon>
        <taxon>Ecdysozoa</taxon>
        <taxon>Arthropoda</taxon>
        <taxon>Crustacea</taxon>
        <taxon>Multicrustacea</taxon>
        <taxon>Malacostraca</taxon>
        <taxon>Eumalacostraca</taxon>
        <taxon>Eucarida</taxon>
        <taxon>Decapoda</taxon>
        <taxon>Pleocyemata</taxon>
        <taxon>Caridea</taxon>
        <taxon>Atyoidea</taxon>
        <taxon>Atyidae</taxon>
        <taxon>Halocaridina</taxon>
    </lineage>
</organism>
<feature type="non-terminal residue" evidence="1">
    <location>
        <position position="62"/>
    </location>
</feature>
<protein>
    <submittedName>
        <fullName evidence="1">Uncharacterized protein</fullName>
    </submittedName>
</protein>
<evidence type="ECO:0000313" key="2">
    <source>
        <dbReference type="Proteomes" id="UP001381693"/>
    </source>
</evidence>
<reference evidence="1 2" key="1">
    <citation type="submission" date="2023-11" db="EMBL/GenBank/DDBJ databases">
        <title>Halocaridina rubra genome assembly.</title>
        <authorList>
            <person name="Smith C."/>
        </authorList>
    </citation>
    <scope>NUCLEOTIDE SEQUENCE [LARGE SCALE GENOMIC DNA]</scope>
    <source>
        <strain evidence="1">EP-1</strain>
        <tissue evidence="1">Whole</tissue>
    </source>
</reference>
<keyword evidence="2" id="KW-1185">Reference proteome</keyword>
<sequence length="62" mass="7441">MGYEYASSYMGKNLYPLSSLLLRKLIDSDFNFHGFLILDGIRDGRTDRWSMKGRHRWIKKVW</sequence>
<dbReference type="AlphaFoldDB" id="A0AAN8X4V8"/>
<comment type="caution">
    <text evidence="1">The sequence shown here is derived from an EMBL/GenBank/DDBJ whole genome shotgun (WGS) entry which is preliminary data.</text>
</comment>